<protein>
    <submittedName>
        <fullName evidence="1">Uncharacterized protein</fullName>
    </submittedName>
</protein>
<gene>
    <name evidence="1" type="ORF">I7412_22160</name>
</gene>
<dbReference type="EMBL" id="JAEACQ010000237">
    <property type="protein sequence ID" value="MBL7629821.1"/>
    <property type="molecule type" value="Genomic_DNA"/>
</dbReference>
<sequence>MSLARRVAPTRPVYPVRFGTDPEVLARVAKRRRALDDWQFDGAADAAVVVERAGR</sequence>
<organism evidence="1 2">
    <name type="scientific">Frankia nepalensis</name>
    <dbReference type="NCBI Taxonomy" id="1836974"/>
    <lineage>
        <taxon>Bacteria</taxon>
        <taxon>Bacillati</taxon>
        <taxon>Actinomycetota</taxon>
        <taxon>Actinomycetes</taxon>
        <taxon>Frankiales</taxon>
        <taxon>Frankiaceae</taxon>
        <taxon>Frankia</taxon>
    </lineage>
</organism>
<name>A0A937UTB0_9ACTN</name>
<evidence type="ECO:0000313" key="2">
    <source>
        <dbReference type="Proteomes" id="UP000604475"/>
    </source>
</evidence>
<evidence type="ECO:0000313" key="1">
    <source>
        <dbReference type="EMBL" id="MBL7629821.1"/>
    </source>
</evidence>
<accession>A0A937UTB0</accession>
<dbReference type="Proteomes" id="UP000604475">
    <property type="component" value="Unassembled WGS sequence"/>
</dbReference>
<keyword evidence="2" id="KW-1185">Reference proteome</keyword>
<proteinExistence type="predicted"/>
<dbReference type="AlphaFoldDB" id="A0A937UTB0"/>
<reference evidence="1" key="1">
    <citation type="submission" date="2020-12" db="EMBL/GenBank/DDBJ databases">
        <title>Genomic characterization of non-nitrogen-fixing Frankia strains.</title>
        <authorList>
            <person name="Carlos-Shanley C."/>
            <person name="Guerra T."/>
            <person name="Hahn D."/>
        </authorList>
    </citation>
    <scope>NUCLEOTIDE SEQUENCE</scope>
    <source>
        <strain evidence="1">CN6</strain>
    </source>
</reference>
<comment type="caution">
    <text evidence="1">The sequence shown here is derived from an EMBL/GenBank/DDBJ whole genome shotgun (WGS) entry which is preliminary data.</text>
</comment>
<dbReference type="RefSeq" id="WP_202999743.1">
    <property type="nucleotide sequence ID" value="NZ_JADWYU010000087.1"/>
</dbReference>